<evidence type="ECO:0000313" key="3">
    <source>
        <dbReference type="Proteomes" id="UP000238042"/>
    </source>
</evidence>
<gene>
    <name evidence="2" type="ORF">C4S77_05245</name>
</gene>
<dbReference type="InterPro" id="IPR029052">
    <property type="entry name" value="Metallo-depent_PP-like"/>
</dbReference>
<feature type="domain" description="Calcineurin-like phosphoesterase" evidence="1">
    <location>
        <begin position="5"/>
        <end position="196"/>
    </location>
</feature>
<dbReference type="CDD" id="cd00144">
    <property type="entry name" value="MPP_PPP_family"/>
    <property type="match status" value="1"/>
</dbReference>
<dbReference type="OrthoDB" id="9808081at2"/>
<dbReference type="Pfam" id="PF00149">
    <property type="entry name" value="Metallophos"/>
    <property type="match status" value="1"/>
</dbReference>
<dbReference type="SUPFAM" id="SSF56300">
    <property type="entry name" value="Metallo-dependent phosphatases"/>
    <property type="match status" value="1"/>
</dbReference>
<organism evidence="2 3">
    <name type="scientific">Apibacter adventoris</name>
    <dbReference type="NCBI Taxonomy" id="1679466"/>
    <lineage>
        <taxon>Bacteria</taxon>
        <taxon>Pseudomonadati</taxon>
        <taxon>Bacteroidota</taxon>
        <taxon>Flavobacteriia</taxon>
        <taxon>Flavobacteriales</taxon>
        <taxon>Weeksellaceae</taxon>
        <taxon>Apibacter</taxon>
    </lineage>
</organism>
<dbReference type="GO" id="GO:0016791">
    <property type="term" value="F:phosphatase activity"/>
    <property type="evidence" value="ECO:0007669"/>
    <property type="project" value="TreeGrafter"/>
</dbReference>
<proteinExistence type="predicted"/>
<name>A0A2S8ADQ9_9FLAO</name>
<dbReference type="PANTHER" id="PTHR42850:SF4">
    <property type="entry name" value="ZINC-DEPENDENT ENDOPOLYPHOSPHATASE"/>
    <property type="match status" value="1"/>
</dbReference>
<dbReference type="GO" id="GO:0008803">
    <property type="term" value="F:bis(5'-nucleosyl)-tetraphosphatase (symmetrical) activity"/>
    <property type="evidence" value="ECO:0007669"/>
    <property type="project" value="TreeGrafter"/>
</dbReference>
<comment type="caution">
    <text evidence="2">The sequence shown here is derived from an EMBL/GenBank/DDBJ whole genome shotgun (WGS) entry which is preliminary data.</text>
</comment>
<accession>A0A2S8ADQ9</accession>
<dbReference type="RefSeq" id="WP_105246592.1">
    <property type="nucleotide sequence ID" value="NZ_PSZM01000036.1"/>
</dbReference>
<dbReference type="GO" id="GO:0005737">
    <property type="term" value="C:cytoplasm"/>
    <property type="evidence" value="ECO:0007669"/>
    <property type="project" value="TreeGrafter"/>
</dbReference>
<protein>
    <submittedName>
        <fullName evidence="2">Serine/threonine protein phosphatase</fullName>
    </submittedName>
</protein>
<dbReference type="PANTHER" id="PTHR42850">
    <property type="entry name" value="METALLOPHOSPHOESTERASE"/>
    <property type="match status" value="1"/>
</dbReference>
<dbReference type="AlphaFoldDB" id="A0A2S8ADQ9"/>
<reference evidence="2 3" key="1">
    <citation type="submission" date="2018-02" db="EMBL/GenBank/DDBJ databases">
        <title>Genome sequences of Apibacter spp., gut symbionts of Asian honey bees.</title>
        <authorList>
            <person name="Kwong W.K."/>
            <person name="Steele M.I."/>
            <person name="Moran N.A."/>
        </authorList>
    </citation>
    <scope>NUCLEOTIDE SEQUENCE [LARGE SCALE GENOMIC DNA]</scope>
    <source>
        <strain evidence="3">wkB301</strain>
    </source>
</reference>
<sequence>MKRKLVIGDIHGGLKGLKQVLKKAEITENDLLIFLGDYVDGWSDTPNTLDFLIELKKKFNCIFIKGNHDVLLLNWLKSNTPNPKWLKHGGAITIKNYANISDKTKKKHIKFLENLLTYYLDDKKRLFLHAGFTHVRGIENETHEDVFYWDRTLWETATAMDTNLCMNSPLYPKRLKIYKEIYIGHTPTIHINSPFPTQKACVWNLDTGAAFTGKISVLDIDTKEFWQSDLLTYLYSNEKGRNI</sequence>
<dbReference type="InterPro" id="IPR050126">
    <property type="entry name" value="Ap4A_hydrolase"/>
</dbReference>
<keyword evidence="3" id="KW-1185">Reference proteome</keyword>
<dbReference type="GO" id="GO:0110154">
    <property type="term" value="P:RNA decapping"/>
    <property type="evidence" value="ECO:0007669"/>
    <property type="project" value="TreeGrafter"/>
</dbReference>
<dbReference type="InterPro" id="IPR004843">
    <property type="entry name" value="Calcineurin-like_PHP"/>
</dbReference>
<dbReference type="Proteomes" id="UP000238042">
    <property type="component" value="Unassembled WGS sequence"/>
</dbReference>
<evidence type="ECO:0000259" key="1">
    <source>
        <dbReference type="Pfam" id="PF00149"/>
    </source>
</evidence>
<evidence type="ECO:0000313" key="2">
    <source>
        <dbReference type="EMBL" id="PQL93071.1"/>
    </source>
</evidence>
<dbReference type="EMBL" id="PSZM01000036">
    <property type="protein sequence ID" value="PQL93071.1"/>
    <property type="molecule type" value="Genomic_DNA"/>
</dbReference>
<dbReference type="Gene3D" id="3.60.21.10">
    <property type="match status" value="1"/>
</dbReference>